<dbReference type="CDD" id="cd00082">
    <property type="entry name" value="HisKA"/>
    <property type="match status" value="1"/>
</dbReference>
<proteinExistence type="predicted"/>
<protein>
    <recommendedName>
        <fullName evidence="2">histidine kinase</fullName>
        <ecNumber evidence="2">2.7.13.3</ecNumber>
    </recommendedName>
</protein>
<dbReference type="EMBL" id="JBHLWN010000034">
    <property type="protein sequence ID" value="MFC0212763.1"/>
    <property type="molecule type" value="Genomic_DNA"/>
</dbReference>
<dbReference type="SMART" id="SM00387">
    <property type="entry name" value="HATPase_c"/>
    <property type="match status" value="1"/>
</dbReference>
<evidence type="ECO:0000256" key="4">
    <source>
        <dbReference type="ARBA" id="ARBA00022679"/>
    </source>
</evidence>
<keyword evidence="11" id="KW-1185">Reference proteome</keyword>
<evidence type="ECO:0000256" key="7">
    <source>
        <dbReference type="ARBA" id="ARBA00022840"/>
    </source>
</evidence>
<dbReference type="RefSeq" id="WP_377469986.1">
    <property type="nucleotide sequence ID" value="NZ_JBHLWN010000034.1"/>
</dbReference>
<keyword evidence="6 10" id="KW-0418">Kinase</keyword>
<keyword evidence="7" id="KW-0067">ATP-binding</keyword>
<evidence type="ECO:0000256" key="5">
    <source>
        <dbReference type="ARBA" id="ARBA00022741"/>
    </source>
</evidence>
<evidence type="ECO:0000313" key="11">
    <source>
        <dbReference type="Proteomes" id="UP001589776"/>
    </source>
</evidence>
<reference evidence="10 11" key="1">
    <citation type="submission" date="2024-09" db="EMBL/GenBank/DDBJ databases">
        <authorList>
            <person name="Sun Q."/>
            <person name="Mori K."/>
        </authorList>
    </citation>
    <scope>NUCLEOTIDE SEQUENCE [LARGE SCALE GENOMIC DNA]</scope>
    <source>
        <strain evidence="10 11">CCM 7759</strain>
    </source>
</reference>
<dbReference type="Proteomes" id="UP001589776">
    <property type="component" value="Unassembled WGS sequence"/>
</dbReference>
<dbReference type="GO" id="GO:0016301">
    <property type="term" value="F:kinase activity"/>
    <property type="evidence" value="ECO:0007669"/>
    <property type="project" value="UniProtKB-KW"/>
</dbReference>
<dbReference type="CDD" id="cd00075">
    <property type="entry name" value="HATPase"/>
    <property type="match status" value="1"/>
</dbReference>
<dbReference type="EC" id="2.7.13.3" evidence="2"/>
<evidence type="ECO:0000259" key="9">
    <source>
        <dbReference type="PROSITE" id="PS50109"/>
    </source>
</evidence>
<dbReference type="InterPro" id="IPR004358">
    <property type="entry name" value="Sig_transdc_His_kin-like_C"/>
</dbReference>
<keyword evidence="8" id="KW-0902">Two-component regulatory system</keyword>
<dbReference type="Gene3D" id="1.10.287.130">
    <property type="match status" value="1"/>
</dbReference>
<dbReference type="SUPFAM" id="SSF47384">
    <property type="entry name" value="Homodimeric domain of signal transducing histidine kinase"/>
    <property type="match status" value="1"/>
</dbReference>
<dbReference type="InterPro" id="IPR036890">
    <property type="entry name" value="HATPase_C_sf"/>
</dbReference>
<evidence type="ECO:0000256" key="8">
    <source>
        <dbReference type="ARBA" id="ARBA00023012"/>
    </source>
</evidence>
<keyword evidence="5" id="KW-0547">Nucleotide-binding</keyword>
<dbReference type="PANTHER" id="PTHR43711">
    <property type="entry name" value="TWO-COMPONENT HISTIDINE KINASE"/>
    <property type="match status" value="1"/>
</dbReference>
<evidence type="ECO:0000256" key="6">
    <source>
        <dbReference type="ARBA" id="ARBA00022777"/>
    </source>
</evidence>
<feature type="domain" description="Histidine kinase" evidence="9">
    <location>
        <begin position="79"/>
        <end position="309"/>
    </location>
</feature>
<dbReference type="InterPro" id="IPR005467">
    <property type="entry name" value="His_kinase_dom"/>
</dbReference>
<dbReference type="InterPro" id="IPR003661">
    <property type="entry name" value="HisK_dim/P_dom"/>
</dbReference>
<comment type="caution">
    <text evidence="10">The sequence shown here is derived from an EMBL/GenBank/DDBJ whole genome shotgun (WGS) entry which is preliminary data.</text>
</comment>
<dbReference type="PROSITE" id="PS50109">
    <property type="entry name" value="HIS_KIN"/>
    <property type="match status" value="1"/>
</dbReference>
<organism evidence="10 11">
    <name type="scientific">Paenibacillus chartarius</name>
    <dbReference type="NCBI Taxonomy" id="747481"/>
    <lineage>
        <taxon>Bacteria</taxon>
        <taxon>Bacillati</taxon>
        <taxon>Bacillota</taxon>
        <taxon>Bacilli</taxon>
        <taxon>Bacillales</taxon>
        <taxon>Paenibacillaceae</taxon>
        <taxon>Paenibacillus</taxon>
    </lineage>
</organism>
<dbReference type="Pfam" id="PF02518">
    <property type="entry name" value="HATPase_c"/>
    <property type="match status" value="1"/>
</dbReference>
<dbReference type="SMART" id="SM00388">
    <property type="entry name" value="HisKA"/>
    <property type="match status" value="1"/>
</dbReference>
<dbReference type="SUPFAM" id="SSF55874">
    <property type="entry name" value="ATPase domain of HSP90 chaperone/DNA topoisomerase II/histidine kinase"/>
    <property type="match status" value="1"/>
</dbReference>
<keyword evidence="4" id="KW-0808">Transferase</keyword>
<evidence type="ECO:0000256" key="3">
    <source>
        <dbReference type="ARBA" id="ARBA00022553"/>
    </source>
</evidence>
<name>A0ABV6DJF3_9BACL</name>
<dbReference type="InterPro" id="IPR036097">
    <property type="entry name" value="HisK_dim/P_sf"/>
</dbReference>
<dbReference type="Gene3D" id="3.30.565.10">
    <property type="entry name" value="Histidine kinase-like ATPase, C-terminal domain"/>
    <property type="match status" value="1"/>
</dbReference>
<accession>A0ABV6DJF3</accession>
<comment type="catalytic activity">
    <reaction evidence="1">
        <text>ATP + protein L-histidine = ADP + protein N-phospho-L-histidine.</text>
        <dbReference type="EC" id="2.7.13.3"/>
    </reaction>
</comment>
<dbReference type="InterPro" id="IPR003594">
    <property type="entry name" value="HATPase_dom"/>
</dbReference>
<evidence type="ECO:0000256" key="2">
    <source>
        <dbReference type="ARBA" id="ARBA00012438"/>
    </source>
</evidence>
<sequence>MELLERSRQLLRDEHAAAEREDAFRNLVIGYEKLLKTAVKISRISDIQGRTLKEREQKLREAGESLKMMEAQRKKLVSDISHELGTPMTSIQGYVKAMLDGVVPADGEYLGMIYGKVQYVNQLVADLFQLSRLESNKIPFTFRLLTPEELLRPYTTKFKIDADKAGVELSFTSCSQAAEAPIGSRKLVKADPYRIEQVMTNFVHNAIKFTPSGGAIQIEAELGDAPGEQSGTSLIVRVTDTGIGLHEESLPYVFERFYRVKAADGEGVSGTGLGLAISREIILQHNGTIGVISKYGEGSTFYFTLPMVDMEQKGTMV</sequence>
<dbReference type="PRINTS" id="PR00344">
    <property type="entry name" value="BCTRLSENSOR"/>
</dbReference>
<evidence type="ECO:0000313" key="10">
    <source>
        <dbReference type="EMBL" id="MFC0212763.1"/>
    </source>
</evidence>
<dbReference type="InterPro" id="IPR050736">
    <property type="entry name" value="Sensor_HK_Regulatory"/>
</dbReference>
<dbReference type="PANTHER" id="PTHR43711:SF1">
    <property type="entry name" value="HISTIDINE KINASE 1"/>
    <property type="match status" value="1"/>
</dbReference>
<gene>
    <name evidence="10" type="ORF">ACFFK0_09840</name>
</gene>
<dbReference type="Pfam" id="PF00512">
    <property type="entry name" value="HisKA"/>
    <property type="match status" value="1"/>
</dbReference>
<keyword evidence="3" id="KW-0597">Phosphoprotein</keyword>
<evidence type="ECO:0000256" key="1">
    <source>
        <dbReference type="ARBA" id="ARBA00000085"/>
    </source>
</evidence>